<protein>
    <recommendedName>
        <fullName evidence="3">MULE transposase domain-containing protein</fullName>
    </recommendedName>
</protein>
<name>A0AAE0AFK3_9ROSI</name>
<organism evidence="1 2">
    <name type="scientific">Dipteronia sinensis</name>
    <dbReference type="NCBI Taxonomy" id="43782"/>
    <lineage>
        <taxon>Eukaryota</taxon>
        <taxon>Viridiplantae</taxon>
        <taxon>Streptophyta</taxon>
        <taxon>Embryophyta</taxon>
        <taxon>Tracheophyta</taxon>
        <taxon>Spermatophyta</taxon>
        <taxon>Magnoliopsida</taxon>
        <taxon>eudicotyledons</taxon>
        <taxon>Gunneridae</taxon>
        <taxon>Pentapetalae</taxon>
        <taxon>rosids</taxon>
        <taxon>malvids</taxon>
        <taxon>Sapindales</taxon>
        <taxon>Sapindaceae</taxon>
        <taxon>Hippocastanoideae</taxon>
        <taxon>Acereae</taxon>
        <taxon>Dipteronia</taxon>
    </lineage>
</organism>
<dbReference type="AlphaFoldDB" id="A0AAE0AFK3"/>
<gene>
    <name evidence="1" type="ORF">Dsin_017364</name>
</gene>
<evidence type="ECO:0008006" key="3">
    <source>
        <dbReference type="Google" id="ProtNLM"/>
    </source>
</evidence>
<dbReference type="EMBL" id="JANJYJ010000005">
    <property type="protein sequence ID" value="KAK3212658.1"/>
    <property type="molecule type" value="Genomic_DNA"/>
</dbReference>
<sequence>MCPRVAENEVATSRWVASVIGNFIRSNPNGKTKLFKNELQDKFAVKVNSQTIYRAKKIVLETLKSHHVEAYAKLRKYGIQYGKFGGVLLSVIALDGDNCIIPIAICICESENSESWIWFLRQLWDSLRWDDSRRICFISDR</sequence>
<accession>A0AAE0AFK3</accession>
<reference evidence="1" key="1">
    <citation type="journal article" date="2023" name="Plant J.">
        <title>Genome sequences and population genomics provide insights into the demographic history, inbreeding, and mutation load of two 'living fossil' tree species of Dipteronia.</title>
        <authorList>
            <person name="Feng Y."/>
            <person name="Comes H.P."/>
            <person name="Chen J."/>
            <person name="Zhu S."/>
            <person name="Lu R."/>
            <person name="Zhang X."/>
            <person name="Li P."/>
            <person name="Qiu J."/>
            <person name="Olsen K.M."/>
            <person name="Qiu Y."/>
        </authorList>
    </citation>
    <scope>NUCLEOTIDE SEQUENCE</scope>
    <source>
        <strain evidence="1">NBL</strain>
    </source>
</reference>
<proteinExistence type="predicted"/>
<evidence type="ECO:0000313" key="1">
    <source>
        <dbReference type="EMBL" id="KAK3212658.1"/>
    </source>
</evidence>
<dbReference type="PANTHER" id="PTHR31973:SF187">
    <property type="entry name" value="MUTATOR TRANSPOSASE MUDRA PROTEIN"/>
    <property type="match status" value="1"/>
</dbReference>
<keyword evidence="2" id="KW-1185">Reference proteome</keyword>
<comment type="caution">
    <text evidence="1">The sequence shown here is derived from an EMBL/GenBank/DDBJ whole genome shotgun (WGS) entry which is preliminary data.</text>
</comment>
<dbReference type="PANTHER" id="PTHR31973">
    <property type="entry name" value="POLYPROTEIN, PUTATIVE-RELATED"/>
    <property type="match status" value="1"/>
</dbReference>
<dbReference type="Proteomes" id="UP001281410">
    <property type="component" value="Unassembled WGS sequence"/>
</dbReference>
<evidence type="ECO:0000313" key="2">
    <source>
        <dbReference type="Proteomes" id="UP001281410"/>
    </source>
</evidence>